<dbReference type="InterPro" id="IPR001388">
    <property type="entry name" value="Synaptobrevin-like"/>
</dbReference>
<evidence type="ECO:0000256" key="2">
    <source>
        <dbReference type="ARBA" id="ARBA00022448"/>
    </source>
</evidence>
<keyword evidence="12" id="KW-1185">Reference proteome</keyword>
<evidence type="ECO:0000256" key="1">
    <source>
        <dbReference type="ARBA" id="ARBA00008025"/>
    </source>
</evidence>
<evidence type="ECO:0000256" key="8">
    <source>
        <dbReference type="PROSITE-ProRule" id="PRU00290"/>
    </source>
</evidence>
<dbReference type="GO" id="GO:0016020">
    <property type="term" value="C:membrane"/>
    <property type="evidence" value="ECO:0007669"/>
    <property type="project" value="InterPro"/>
</dbReference>
<keyword evidence="8" id="KW-0175">Coiled coil</keyword>
<dbReference type="PRINTS" id="PR00219">
    <property type="entry name" value="SYNAPTOBREVN"/>
</dbReference>
<keyword evidence="4" id="KW-0653">Protein transport</keyword>
<organism evidence="12 13">
    <name type="scientific">Actinia tenebrosa</name>
    <name type="common">Australian red waratah sea anemone</name>
    <dbReference type="NCBI Taxonomy" id="6105"/>
    <lineage>
        <taxon>Eukaryota</taxon>
        <taxon>Metazoa</taxon>
        <taxon>Cnidaria</taxon>
        <taxon>Anthozoa</taxon>
        <taxon>Hexacorallia</taxon>
        <taxon>Actiniaria</taxon>
        <taxon>Actiniidae</taxon>
        <taxon>Actinia</taxon>
    </lineage>
</organism>
<evidence type="ECO:0000256" key="4">
    <source>
        <dbReference type="ARBA" id="ARBA00022927"/>
    </source>
</evidence>
<dbReference type="GO" id="GO:0015031">
    <property type="term" value="P:protein transport"/>
    <property type="evidence" value="ECO:0007669"/>
    <property type="project" value="UniProtKB-KW"/>
</dbReference>
<dbReference type="RefSeq" id="XP_031569527.1">
    <property type="nucleotide sequence ID" value="XM_031713667.1"/>
</dbReference>
<feature type="transmembrane region" description="Helical" evidence="10">
    <location>
        <begin position="116"/>
        <end position="137"/>
    </location>
</feature>
<dbReference type="Proteomes" id="UP000515163">
    <property type="component" value="Unplaced"/>
</dbReference>
<evidence type="ECO:0000256" key="5">
    <source>
        <dbReference type="ARBA" id="ARBA00022989"/>
    </source>
</evidence>
<feature type="domain" description="V-SNARE coiled-coil homology" evidence="11">
    <location>
        <begin position="52"/>
        <end position="112"/>
    </location>
</feature>
<keyword evidence="2" id="KW-0813">Transport</keyword>
<dbReference type="GO" id="GO:0005737">
    <property type="term" value="C:cytoplasm"/>
    <property type="evidence" value="ECO:0007669"/>
    <property type="project" value="UniProtKB-ARBA"/>
</dbReference>
<accession>A0A6P8IRM1</accession>
<keyword evidence="5 10" id="KW-1133">Transmembrane helix</keyword>
<evidence type="ECO:0000256" key="6">
    <source>
        <dbReference type="ARBA" id="ARBA00023136"/>
    </source>
</evidence>
<dbReference type="PANTHER" id="PTHR46897:SF1">
    <property type="entry name" value="VESICLE-ASSOCIATED MEMBRANE PROTEIN 4"/>
    <property type="match status" value="1"/>
</dbReference>
<feature type="compositionally biased region" description="Basic and acidic residues" evidence="9">
    <location>
        <begin position="7"/>
        <end position="20"/>
    </location>
</feature>
<protein>
    <submittedName>
        <fullName evidence="13 14">Vesicle-associated membrane protein 4-like</fullName>
    </submittedName>
</protein>
<comment type="subcellular location">
    <subcellularLocation>
        <location evidence="7">Endomembrane system</location>
        <topology evidence="7">Single-pass type IV membrane protein</topology>
    </subcellularLocation>
</comment>
<dbReference type="PROSITE" id="PS50892">
    <property type="entry name" value="V_SNARE"/>
    <property type="match status" value="1"/>
</dbReference>
<dbReference type="PANTHER" id="PTHR46897">
    <property type="entry name" value="VESICLE-ASSOCIATED MEMBRANE PROTEIN 4"/>
    <property type="match status" value="1"/>
</dbReference>
<reference evidence="13 14" key="1">
    <citation type="submission" date="2025-04" db="UniProtKB">
        <authorList>
            <consortium name="RefSeq"/>
        </authorList>
    </citation>
    <scope>IDENTIFICATION</scope>
    <source>
        <tissue evidence="13 14">Tentacle</tissue>
    </source>
</reference>
<dbReference type="GO" id="GO:0016192">
    <property type="term" value="P:vesicle-mediated transport"/>
    <property type="evidence" value="ECO:0007669"/>
    <property type="project" value="InterPro"/>
</dbReference>
<keyword evidence="6 10" id="KW-0472">Membrane</keyword>
<evidence type="ECO:0000256" key="3">
    <source>
        <dbReference type="ARBA" id="ARBA00022692"/>
    </source>
</evidence>
<evidence type="ECO:0000256" key="10">
    <source>
        <dbReference type="SAM" id="Phobius"/>
    </source>
</evidence>
<dbReference type="AlphaFoldDB" id="A0A6P8IRM1"/>
<evidence type="ECO:0000313" key="12">
    <source>
        <dbReference type="Proteomes" id="UP000515163"/>
    </source>
</evidence>
<dbReference type="OrthoDB" id="190375at2759"/>
<dbReference type="SUPFAM" id="SSF58038">
    <property type="entry name" value="SNARE fusion complex"/>
    <property type="match status" value="1"/>
</dbReference>
<sequence>MPPKFSRTTDEDREYARTSERVTLLDLDDSDDERIFSGPNPYRSSEPKVNDNVAKVKNEIKSVVNVMQNNISKVLDRGAKLDDLQDKSENLETSASQFRVGSRRLQRKMWWQNCRLKLVFAFVVIILLVIIIVPIVMKKKKKT</sequence>
<dbReference type="Pfam" id="PF00957">
    <property type="entry name" value="Synaptobrevin"/>
    <property type="match status" value="1"/>
</dbReference>
<evidence type="ECO:0000313" key="14">
    <source>
        <dbReference type="RefSeq" id="XP_031569528.1"/>
    </source>
</evidence>
<dbReference type="CDD" id="cd15869">
    <property type="entry name" value="R-SNARE_VAMP4"/>
    <property type="match status" value="1"/>
</dbReference>
<dbReference type="GO" id="GO:0090161">
    <property type="term" value="P:Golgi ribbon formation"/>
    <property type="evidence" value="ECO:0007669"/>
    <property type="project" value="InterPro"/>
</dbReference>
<dbReference type="PROSITE" id="PS00417">
    <property type="entry name" value="SYNAPTOBREVIN"/>
    <property type="match status" value="1"/>
</dbReference>
<proteinExistence type="inferred from homology"/>
<dbReference type="GeneID" id="116304020"/>
<dbReference type="InterPro" id="IPR042855">
    <property type="entry name" value="V_SNARE_CC"/>
</dbReference>
<dbReference type="KEGG" id="aten:116304020"/>
<dbReference type="FunFam" id="1.20.5.110:FF:000004">
    <property type="entry name" value="Vesicle-associated membrane protein 7"/>
    <property type="match status" value="1"/>
</dbReference>
<name>A0A6P8IRM1_ACTTE</name>
<evidence type="ECO:0000256" key="7">
    <source>
        <dbReference type="ARBA" id="ARBA00046280"/>
    </source>
</evidence>
<dbReference type="GO" id="GO:0012505">
    <property type="term" value="C:endomembrane system"/>
    <property type="evidence" value="ECO:0007669"/>
    <property type="project" value="UniProtKB-SubCell"/>
</dbReference>
<feature type="region of interest" description="Disordered" evidence="9">
    <location>
        <begin position="1"/>
        <end position="22"/>
    </location>
</feature>
<dbReference type="Gene3D" id="1.20.5.110">
    <property type="match status" value="1"/>
</dbReference>
<dbReference type="RefSeq" id="XP_031569528.1">
    <property type="nucleotide sequence ID" value="XM_031713668.1"/>
</dbReference>
<evidence type="ECO:0000256" key="9">
    <source>
        <dbReference type="SAM" id="MobiDB-lite"/>
    </source>
</evidence>
<keyword evidence="3 10" id="KW-0812">Transmembrane</keyword>
<evidence type="ECO:0000313" key="13">
    <source>
        <dbReference type="RefSeq" id="XP_031569527.1"/>
    </source>
</evidence>
<gene>
    <name evidence="13 14" type="primary">LOC116304020</name>
</gene>
<evidence type="ECO:0000259" key="11">
    <source>
        <dbReference type="PROSITE" id="PS50892"/>
    </source>
</evidence>
<comment type="similarity">
    <text evidence="1">Belongs to the synaptobrevin family.</text>
</comment>
<dbReference type="InterPro" id="IPR042887">
    <property type="entry name" value="VAMP4"/>
</dbReference>